<feature type="region of interest" description="Disordered" evidence="5">
    <location>
        <begin position="169"/>
        <end position="201"/>
    </location>
</feature>
<dbReference type="GO" id="GO:0008270">
    <property type="term" value="F:zinc ion binding"/>
    <property type="evidence" value="ECO:0007669"/>
    <property type="project" value="UniProtKB-KW"/>
</dbReference>
<dbReference type="InterPro" id="IPR036885">
    <property type="entry name" value="SWIB_MDM2_dom_sf"/>
</dbReference>
<keyword evidence="3" id="KW-0863">Zinc-finger</keyword>
<dbReference type="Gene3D" id="1.10.245.10">
    <property type="entry name" value="SWIB/MDM2 domain"/>
    <property type="match status" value="1"/>
</dbReference>
<dbReference type="Proteomes" id="UP000623129">
    <property type="component" value="Unassembled WGS sequence"/>
</dbReference>
<dbReference type="PANTHER" id="PTHR46851">
    <property type="entry name" value="OS01G0884500 PROTEIN"/>
    <property type="match status" value="1"/>
</dbReference>
<evidence type="ECO:0000256" key="1">
    <source>
        <dbReference type="ARBA" id="ARBA00005803"/>
    </source>
</evidence>
<dbReference type="PANTHER" id="PTHR46851:SF11">
    <property type="entry name" value="GYF DOMAIN-CONTAINING PROTEIN"/>
    <property type="match status" value="1"/>
</dbReference>
<dbReference type="InterPro" id="IPR055198">
    <property type="entry name" value="NSD_PHD"/>
</dbReference>
<evidence type="ECO:0000259" key="7">
    <source>
        <dbReference type="PROSITE" id="PS51925"/>
    </source>
</evidence>
<dbReference type="SMART" id="SM00249">
    <property type="entry name" value="PHD"/>
    <property type="match status" value="1"/>
</dbReference>
<comment type="similarity">
    <text evidence="1">Belongs to the MDM2/MDM4 family.</text>
</comment>
<name>A0A833QXC7_9POAL</name>
<comment type="caution">
    <text evidence="8">The sequence shown here is derived from an EMBL/GenBank/DDBJ whole genome shotgun (WGS) entry which is preliminary data.</text>
</comment>
<feature type="compositionally biased region" description="Acidic residues" evidence="5">
    <location>
        <begin position="174"/>
        <end position="183"/>
    </location>
</feature>
<dbReference type="InterPro" id="IPR001965">
    <property type="entry name" value="Znf_PHD"/>
</dbReference>
<dbReference type="Gene3D" id="3.30.40.10">
    <property type="entry name" value="Zinc/RING finger domain, C3HC4 (zinc finger)"/>
    <property type="match status" value="1"/>
</dbReference>
<gene>
    <name evidence="8" type="ORF">FCM35_KLT04687</name>
</gene>
<evidence type="ECO:0000313" key="8">
    <source>
        <dbReference type="EMBL" id="KAF3329356.1"/>
    </source>
</evidence>
<dbReference type="InterPro" id="IPR058668">
    <property type="entry name" value="NERD_dom"/>
</dbReference>
<dbReference type="SUPFAM" id="SSF159042">
    <property type="entry name" value="Plus3-like"/>
    <property type="match status" value="1"/>
</dbReference>
<dbReference type="CDD" id="cd10567">
    <property type="entry name" value="SWIB-MDM2_like"/>
    <property type="match status" value="1"/>
</dbReference>
<dbReference type="CDD" id="cd15568">
    <property type="entry name" value="PHD5_NSD"/>
    <property type="match status" value="1"/>
</dbReference>
<evidence type="ECO:0000256" key="5">
    <source>
        <dbReference type="SAM" id="MobiDB-lite"/>
    </source>
</evidence>
<dbReference type="SUPFAM" id="SSF57903">
    <property type="entry name" value="FYVE/PHD zinc finger"/>
    <property type="match status" value="1"/>
</dbReference>
<keyword evidence="9" id="KW-1185">Reference proteome</keyword>
<reference evidence="8" key="1">
    <citation type="submission" date="2020-01" db="EMBL/GenBank/DDBJ databases">
        <title>Genome sequence of Kobresia littledalei, the first chromosome-level genome in the family Cyperaceae.</title>
        <authorList>
            <person name="Qu G."/>
        </authorList>
    </citation>
    <scope>NUCLEOTIDE SEQUENCE</scope>
    <source>
        <strain evidence="8">C.B.Clarke</strain>
        <tissue evidence="8">Leaf</tissue>
    </source>
</reference>
<feature type="domain" description="Plus3" evidence="6">
    <location>
        <begin position="355"/>
        <end position="489"/>
    </location>
</feature>
<dbReference type="OrthoDB" id="1870062at2759"/>
<keyword evidence="2" id="KW-0479">Metal-binding</keyword>
<dbReference type="InterPro" id="IPR001876">
    <property type="entry name" value="Znf_RanBP2"/>
</dbReference>
<evidence type="ECO:0000256" key="2">
    <source>
        <dbReference type="ARBA" id="ARBA00022723"/>
    </source>
</evidence>
<proteinExistence type="inferred from homology"/>
<dbReference type="InterPro" id="IPR013083">
    <property type="entry name" value="Znf_RING/FYVE/PHD"/>
</dbReference>
<dbReference type="Pfam" id="PF22908">
    <property type="entry name" value="PHD_NSD"/>
    <property type="match status" value="1"/>
</dbReference>
<protein>
    <submittedName>
        <fullName evidence="8">Zinc finger CCCH domain-containing protein 19</fullName>
    </submittedName>
</protein>
<dbReference type="Pfam" id="PF03126">
    <property type="entry name" value="Plus-3"/>
    <property type="match status" value="1"/>
</dbReference>
<evidence type="ECO:0000256" key="4">
    <source>
        <dbReference type="ARBA" id="ARBA00022833"/>
    </source>
</evidence>
<dbReference type="Pfam" id="PF25980">
    <property type="entry name" value="NERD_plant"/>
    <property type="match status" value="1"/>
</dbReference>
<dbReference type="PROSITE" id="PS51360">
    <property type="entry name" value="PLUS3"/>
    <property type="match status" value="1"/>
</dbReference>
<accession>A0A833QXC7</accession>
<feature type="compositionally biased region" description="Basic and acidic residues" evidence="5">
    <location>
        <begin position="669"/>
        <end position="679"/>
    </location>
</feature>
<feature type="region of interest" description="Disordered" evidence="5">
    <location>
        <begin position="615"/>
        <end position="679"/>
    </location>
</feature>
<dbReference type="InterPro" id="IPR003121">
    <property type="entry name" value="SWIB_MDM2_domain"/>
</dbReference>
<dbReference type="PROSITE" id="PS51925">
    <property type="entry name" value="SWIB_MDM2"/>
    <property type="match status" value="1"/>
</dbReference>
<feature type="domain" description="DM2" evidence="7">
    <location>
        <begin position="218"/>
        <end position="303"/>
    </location>
</feature>
<evidence type="ECO:0000259" key="6">
    <source>
        <dbReference type="PROSITE" id="PS51360"/>
    </source>
</evidence>
<evidence type="ECO:0000313" key="9">
    <source>
        <dbReference type="Proteomes" id="UP000623129"/>
    </source>
</evidence>
<evidence type="ECO:0000256" key="3">
    <source>
        <dbReference type="ARBA" id="ARBA00022771"/>
    </source>
</evidence>
<keyword evidence="4" id="KW-0862">Zinc</keyword>
<dbReference type="InterPro" id="IPR011011">
    <property type="entry name" value="Znf_FYVE_PHD"/>
</dbReference>
<organism evidence="8 9">
    <name type="scientific">Carex littledalei</name>
    <dbReference type="NCBI Taxonomy" id="544730"/>
    <lineage>
        <taxon>Eukaryota</taxon>
        <taxon>Viridiplantae</taxon>
        <taxon>Streptophyta</taxon>
        <taxon>Embryophyta</taxon>
        <taxon>Tracheophyta</taxon>
        <taxon>Spermatophyta</taxon>
        <taxon>Magnoliopsida</taxon>
        <taxon>Liliopsida</taxon>
        <taxon>Poales</taxon>
        <taxon>Cyperaceae</taxon>
        <taxon>Cyperoideae</taxon>
        <taxon>Cariceae</taxon>
        <taxon>Carex</taxon>
        <taxon>Carex subgen. Euthyceras</taxon>
    </lineage>
</organism>
<dbReference type="InterPro" id="IPR036128">
    <property type="entry name" value="Plus3-like_sf"/>
</dbReference>
<dbReference type="SUPFAM" id="SSF47592">
    <property type="entry name" value="SWIB/MDM2 domain"/>
    <property type="match status" value="1"/>
</dbReference>
<dbReference type="Pfam" id="PF02201">
    <property type="entry name" value="SWIB"/>
    <property type="match status" value="1"/>
</dbReference>
<sequence length="679" mass="77215">MRGKIIDDDMGEDLCFSCKDGGDLRVCDFKNCRKAYHHNCVQKDESFLEDDSNWECPWHSCSICNKEAVFQCYCCPTSSVCHTCVKEAEFAPVRNSNKGFCRMCLRLTILIEEITDNNSDGEKIDFDDPGNLAENLFRDYWYIIKDSELLTLSDLKAAKRRFNQTGAENKSISEEDYEAEPEPDSSASFLPEEESRKRKSKAKLKVDSLSNKKCKSKMRSFTKWGSEELIDFLVSTGREAEVPLSQGDVERVVKEYTERNNLYEPGKKKKKFVLCDERLRALFGKKRVKFNKIYKMLDKHFPGGQDDVILFSDSDEEQDEESVSVKKRKVNVGGPTRLQHVREQISEDKKACTATLVRGNIKLIYLRQALVLQFLKNPDTFEQKIIGCFVRVKHHPTEFYETPPNLYQIGQVTDVKKDTEMYQVGGMSTDIVIRVSNIHKDIKLSSLADDDFGDEDVEDLRKLVQKGLYKMPTVGEVAEKLKYVQEDITCHWIEKELVRLTKLKQLASEKGWRREYPLLPDLIDLLRKPEEQERLNKEMPLILADSEEEKDEKEEKEEATITSLSNSMAQIDAKTEASHQKLALEGGENAWIADNVGIEPETSGGENARIADNVGIEPETSGNGASEVPTEELDSKEIIGNGASEVPAEELDSKEKIGNDVSEVPVEELDSKEKIVNVT</sequence>
<dbReference type="PROSITE" id="PS01358">
    <property type="entry name" value="ZF_RANBP2_1"/>
    <property type="match status" value="1"/>
</dbReference>
<dbReference type="Gene3D" id="3.90.70.200">
    <property type="entry name" value="Plus-3 domain"/>
    <property type="match status" value="1"/>
</dbReference>
<dbReference type="EMBL" id="SWLB01000014">
    <property type="protein sequence ID" value="KAF3329356.1"/>
    <property type="molecule type" value="Genomic_DNA"/>
</dbReference>
<dbReference type="AlphaFoldDB" id="A0A833QXC7"/>
<dbReference type="SMART" id="SM00719">
    <property type="entry name" value="Plus3"/>
    <property type="match status" value="1"/>
</dbReference>
<dbReference type="GO" id="GO:0003677">
    <property type="term" value="F:DNA binding"/>
    <property type="evidence" value="ECO:0007669"/>
    <property type="project" value="InterPro"/>
</dbReference>
<dbReference type="InterPro" id="IPR004343">
    <property type="entry name" value="Plus-3_dom"/>
</dbReference>
<dbReference type="InterPro" id="IPR045894">
    <property type="entry name" value="At5g08430-like"/>
</dbReference>